<protein>
    <submittedName>
        <fullName evidence="1">Uncharacterized protein</fullName>
    </submittedName>
</protein>
<comment type="caution">
    <text evidence="1">The sequence shown here is derived from an EMBL/GenBank/DDBJ whole genome shotgun (WGS) entry which is preliminary data.</text>
</comment>
<dbReference type="AlphaFoldDB" id="A0AAV5LFG6"/>
<organism evidence="1 2">
    <name type="scientific">Rubroshorea leprosula</name>
    <dbReference type="NCBI Taxonomy" id="152421"/>
    <lineage>
        <taxon>Eukaryota</taxon>
        <taxon>Viridiplantae</taxon>
        <taxon>Streptophyta</taxon>
        <taxon>Embryophyta</taxon>
        <taxon>Tracheophyta</taxon>
        <taxon>Spermatophyta</taxon>
        <taxon>Magnoliopsida</taxon>
        <taxon>eudicotyledons</taxon>
        <taxon>Gunneridae</taxon>
        <taxon>Pentapetalae</taxon>
        <taxon>rosids</taxon>
        <taxon>malvids</taxon>
        <taxon>Malvales</taxon>
        <taxon>Dipterocarpaceae</taxon>
        <taxon>Rubroshorea</taxon>
    </lineage>
</organism>
<dbReference type="EMBL" id="BPVZ01000114">
    <property type="protein sequence ID" value="GKV36019.1"/>
    <property type="molecule type" value="Genomic_DNA"/>
</dbReference>
<name>A0AAV5LFG6_9ROSI</name>
<keyword evidence="2" id="KW-1185">Reference proteome</keyword>
<accession>A0AAV5LFG6</accession>
<reference evidence="1 2" key="1">
    <citation type="journal article" date="2021" name="Commun. Biol.">
        <title>The genome of Shorea leprosula (Dipterocarpaceae) highlights the ecological relevance of drought in aseasonal tropical rainforests.</title>
        <authorList>
            <person name="Ng K.K.S."/>
            <person name="Kobayashi M.J."/>
            <person name="Fawcett J.A."/>
            <person name="Hatakeyama M."/>
            <person name="Paape T."/>
            <person name="Ng C.H."/>
            <person name="Ang C.C."/>
            <person name="Tnah L.H."/>
            <person name="Lee C.T."/>
            <person name="Nishiyama T."/>
            <person name="Sese J."/>
            <person name="O'Brien M.J."/>
            <person name="Copetti D."/>
            <person name="Mohd Noor M.I."/>
            <person name="Ong R.C."/>
            <person name="Putra M."/>
            <person name="Sireger I.Z."/>
            <person name="Indrioko S."/>
            <person name="Kosugi Y."/>
            <person name="Izuno A."/>
            <person name="Isagi Y."/>
            <person name="Lee S.L."/>
            <person name="Shimizu K.K."/>
        </authorList>
    </citation>
    <scope>NUCLEOTIDE SEQUENCE [LARGE SCALE GENOMIC DNA]</scope>
    <source>
        <strain evidence="1">214</strain>
    </source>
</reference>
<evidence type="ECO:0000313" key="1">
    <source>
        <dbReference type="EMBL" id="GKV36019.1"/>
    </source>
</evidence>
<dbReference type="Proteomes" id="UP001054252">
    <property type="component" value="Unassembled WGS sequence"/>
</dbReference>
<proteinExistence type="predicted"/>
<evidence type="ECO:0000313" key="2">
    <source>
        <dbReference type="Proteomes" id="UP001054252"/>
    </source>
</evidence>
<gene>
    <name evidence="1" type="ORF">SLEP1_g44201</name>
</gene>
<sequence length="66" mass="7446">MAEPMETSPFPEPADLDFILSRIKELSGIHTCANEELPKTVPLESDGLLKDCAVRLERRVHQIIDE</sequence>